<dbReference type="Proteomes" id="UP000645610">
    <property type="component" value="Unassembled WGS sequence"/>
</dbReference>
<evidence type="ECO:0000313" key="3">
    <source>
        <dbReference type="Proteomes" id="UP000645610"/>
    </source>
</evidence>
<comment type="caution">
    <text evidence="2">The sequence shown here is derived from an EMBL/GenBank/DDBJ whole genome shotgun (WGS) entry which is preliminary data.</text>
</comment>
<dbReference type="InterPro" id="IPR026444">
    <property type="entry name" value="Secre_tail"/>
</dbReference>
<keyword evidence="3" id="KW-1185">Reference proteome</keyword>
<feature type="domain" description="Secretion system C-terminal sorting" evidence="1">
    <location>
        <begin position="490"/>
        <end position="559"/>
    </location>
</feature>
<dbReference type="EMBL" id="JADQDP010000002">
    <property type="protein sequence ID" value="MBF9141731.1"/>
    <property type="molecule type" value="Genomic_DNA"/>
</dbReference>
<evidence type="ECO:0000313" key="2">
    <source>
        <dbReference type="EMBL" id="MBF9141731.1"/>
    </source>
</evidence>
<name>A0A931BHK7_9BACT</name>
<dbReference type="RefSeq" id="WP_196286074.1">
    <property type="nucleotide sequence ID" value="NZ_JADQDP010000002.1"/>
</dbReference>
<reference evidence="2 3" key="1">
    <citation type="submission" date="2020-11" db="EMBL/GenBank/DDBJ databases">
        <authorList>
            <person name="Kim M.K."/>
        </authorList>
    </citation>
    <scope>NUCLEOTIDE SEQUENCE [LARGE SCALE GENOMIC DNA]</scope>
    <source>
        <strain evidence="2 3">BT439</strain>
    </source>
</reference>
<evidence type="ECO:0000259" key="1">
    <source>
        <dbReference type="Pfam" id="PF18962"/>
    </source>
</evidence>
<dbReference type="Pfam" id="PF18962">
    <property type="entry name" value="Por_Secre_tail"/>
    <property type="match status" value="1"/>
</dbReference>
<gene>
    <name evidence="2" type="ORF">I2I01_08815</name>
</gene>
<protein>
    <submittedName>
        <fullName evidence="2">T9SS type A sorting domain-containing protein</fullName>
    </submittedName>
</protein>
<organism evidence="2 3">
    <name type="scientific">Hymenobacter properus</name>
    <dbReference type="NCBI Taxonomy" id="2791026"/>
    <lineage>
        <taxon>Bacteria</taxon>
        <taxon>Pseudomonadati</taxon>
        <taxon>Bacteroidota</taxon>
        <taxon>Cytophagia</taxon>
        <taxon>Cytophagales</taxon>
        <taxon>Hymenobacteraceae</taxon>
        <taxon>Hymenobacter</taxon>
    </lineage>
</organism>
<dbReference type="NCBIfam" id="TIGR04183">
    <property type="entry name" value="Por_Secre_tail"/>
    <property type="match status" value="1"/>
</dbReference>
<proteinExistence type="predicted"/>
<sequence>MAHGQASTWQAAVAVGQTAGSESQIVATAADAAGNVYVAGQFRGTISFGSITLVGGAWQQLFVAKWSTASSSFVWAQQTNGTTGGIDVRALAVSGSSIYVGGTMSNTVTFGSISLTSAGSNEAYVAKLTDAGSTGSFTWVQRTSGSGLSNGTTDALAVSGTNVYVAGGFEGPVAFGSIAPANSGSYDAYVAKLTDMGSTATWAWARGAGGTSSDVAVGLVASGATVYVAGYFTSPSVNFGGLALTNTSSWQDGFVAKLTDAGTSAGFAWVQQVSGDGLDIIRSVALSGNSLYISGYTSGTYISFGAITLMNTTPNINHLVVAKLSDAGSTGSFIWATTTAQAGATRATSLAVNGTNVYVAGSFSGVTSFGPNVLTSTLGPVVSPSPGVPPGTMYSTNDIFVAKLTDAGASSAWAWVQPAGGAGSDGATALAAAPSGLLYAAGGIMPPATFGSVTIASAGNAGTSFLASLADPTLTATTVALPSASIGLSPNPAHGRATVQLPAGTGPATLTVLDALGRPVRTQRATGPLAELDLTGLAPGLYAVRMQAGGATTTRHLVVE</sequence>
<accession>A0A931BHK7</accession>
<dbReference type="AlphaFoldDB" id="A0A931BHK7"/>